<dbReference type="CDD" id="cd09000">
    <property type="entry name" value="GH43_SXA-like"/>
    <property type="match status" value="1"/>
</dbReference>
<dbReference type="GO" id="GO:0004553">
    <property type="term" value="F:hydrolase activity, hydrolyzing O-glycosyl compounds"/>
    <property type="evidence" value="ECO:0007669"/>
    <property type="project" value="InterPro"/>
</dbReference>
<feature type="site" description="Important for catalytic activity, responsible for pKa modulation of the active site Glu and correct orientation of both the proton donor and substrate" evidence="5">
    <location>
        <position position="132"/>
    </location>
</feature>
<comment type="similarity">
    <text evidence="1 6">Belongs to the glycosyl hydrolase 43 family.</text>
</comment>
<evidence type="ECO:0000313" key="9">
    <source>
        <dbReference type="Proteomes" id="UP000075502"/>
    </source>
</evidence>
<accession>A0A150TN06</accession>
<feature type="active site" description="Proton acceptor" evidence="4">
    <location>
        <position position="19"/>
    </location>
</feature>
<dbReference type="InterPro" id="IPR023296">
    <property type="entry name" value="Glyco_hydro_beta-prop_sf"/>
</dbReference>
<dbReference type="SUPFAM" id="SSF75005">
    <property type="entry name" value="Arabinanase/levansucrase/invertase"/>
    <property type="match status" value="1"/>
</dbReference>
<organism evidence="8 9">
    <name type="scientific">Sorangium cellulosum</name>
    <name type="common">Polyangium cellulosum</name>
    <dbReference type="NCBI Taxonomy" id="56"/>
    <lineage>
        <taxon>Bacteria</taxon>
        <taxon>Pseudomonadati</taxon>
        <taxon>Myxococcota</taxon>
        <taxon>Polyangia</taxon>
        <taxon>Polyangiales</taxon>
        <taxon>Polyangiaceae</taxon>
        <taxon>Sorangium</taxon>
    </lineage>
</organism>
<reference evidence="8 9" key="1">
    <citation type="submission" date="2014-02" db="EMBL/GenBank/DDBJ databases">
        <title>The small core and large imbalanced accessory genome model reveals a collaborative survival strategy of Sorangium cellulosum strains in nature.</title>
        <authorList>
            <person name="Han K."/>
            <person name="Peng R."/>
            <person name="Blom J."/>
            <person name="Li Y.-Z."/>
        </authorList>
    </citation>
    <scope>NUCLEOTIDE SEQUENCE [LARGE SCALE GENOMIC DNA]</scope>
    <source>
        <strain evidence="8 9">So0007-03</strain>
    </source>
</reference>
<evidence type="ECO:0000256" key="6">
    <source>
        <dbReference type="RuleBase" id="RU361187"/>
    </source>
</evidence>
<evidence type="ECO:0000313" key="8">
    <source>
        <dbReference type="EMBL" id="KYG05967.1"/>
    </source>
</evidence>
<dbReference type="Pfam" id="PF17851">
    <property type="entry name" value="GH43_C2"/>
    <property type="match status" value="1"/>
</dbReference>
<dbReference type="InterPro" id="IPR051795">
    <property type="entry name" value="Glycosyl_Hydrlase_43"/>
</dbReference>
<name>A0A150TN06_SORCE</name>
<sequence length="538" mass="60344">MTSEPTFIENPVLRGFHPDPSILRVGEDYYLATSTFEWFPGVRLHHSRDLRHWNPIGYALDRRSQLDLLGNPRSGGVWAPCLTHAGGVFYLVYTDVKSWGRGFVDAHNYYVTASRIEGPWSEPVALNRGGFDPSLFHDEDGRAWLVNMVWDHRPGNNQFPGIVLQELDLEQRRLVGERRWIFTGSGRGCTEGPHLYRRGDHYYLLVAEGGTSYEHAAVVARSRRIEGPYEVDPSSPLLTSVHDPAIELQKAGHGCLVETTTGEWYLAHLVGRPLPGERRCILGRETAIQRVRWTDDGWLALDGAPRPPAPAVRVPAPRLPDHPFEEPPARDHFDRAALGVAYQTLRDVPDESWVSLRERPGYLRVRGRESPQSLHRQSVVGRRIQSLRCRVETCLEFEPASFQQMAGLMCLYDDESFFYALLGHDERAGRSIALLGSEHGRLTWLARPVACAAPRVHLRFELSGKDLQFSSSIDGERFDPLGPVLDASLLSDERTSRGLGFTGAFAALCAHDLTGSGLPADFDYLDYAELPQEPLIPS</sequence>
<feature type="active site" description="Proton donor" evidence="4">
    <location>
        <position position="191"/>
    </location>
</feature>
<evidence type="ECO:0000256" key="4">
    <source>
        <dbReference type="PIRSR" id="PIRSR606710-1"/>
    </source>
</evidence>
<dbReference type="Pfam" id="PF04616">
    <property type="entry name" value="Glyco_hydro_43"/>
    <property type="match status" value="1"/>
</dbReference>
<dbReference type="Gene3D" id="2.115.10.20">
    <property type="entry name" value="Glycosyl hydrolase domain, family 43"/>
    <property type="match status" value="1"/>
</dbReference>
<dbReference type="PANTHER" id="PTHR42812:SF12">
    <property type="entry name" value="BETA-XYLOSIDASE-RELATED"/>
    <property type="match status" value="1"/>
</dbReference>
<gene>
    <name evidence="8" type="ORF">BE21_37565</name>
</gene>
<evidence type="ECO:0000256" key="3">
    <source>
        <dbReference type="ARBA" id="ARBA00023295"/>
    </source>
</evidence>
<evidence type="ECO:0000256" key="5">
    <source>
        <dbReference type="PIRSR" id="PIRSR606710-2"/>
    </source>
</evidence>
<comment type="caution">
    <text evidence="8">The sequence shown here is derived from an EMBL/GenBank/DDBJ whole genome shotgun (WGS) entry which is preliminary data.</text>
</comment>
<evidence type="ECO:0000256" key="2">
    <source>
        <dbReference type="ARBA" id="ARBA00022801"/>
    </source>
</evidence>
<feature type="domain" description="Beta-xylosidase C-terminal Concanavalin A-like" evidence="7">
    <location>
        <begin position="330"/>
        <end position="527"/>
    </location>
</feature>
<dbReference type="InterPro" id="IPR006710">
    <property type="entry name" value="Glyco_hydro_43"/>
</dbReference>
<proteinExistence type="inferred from homology"/>
<dbReference type="Gene3D" id="2.60.120.200">
    <property type="match status" value="1"/>
</dbReference>
<dbReference type="InterPro" id="IPR013320">
    <property type="entry name" value="ConA-like_dom_sf"/>
</dbReference>
<dbReference type="EMBL" id="JEME01001836">
    <property type="protein sequence ID" value="KYG05967.1"/>
    <property type="molecule type" value="Genomic_DNA"/>
</dbReference>
<evidence type="ECO:0000259" key="7">
    <source>
        <dbReference type="Pfam" id="PF17851"/>
    </source>
</evidence>
<dbReference type="SUPFAM" id="SSF49899">
    <property type="entry name" value="Concanavalin A-like lectins/glucanases"/>
    <property type="match status" value="1"/>
</dbReference>
<dbReference type="GO" id="GO:0005975">
    <property type="term" value="P:carbohydrate metabolic process"/>
    <property type="evidence" value="ECO:0007669"/>
    <property type="project" value="InterPro"/>
</dbReference>
<keyword evidence="3 6" id="KW-0326">Glycosidase</keyword>
<dbReference type="PANTHER" id="PTHR42812">
    <property type="entry name" value="BETA-XYLOSIDASE"/>
    <property type="match status" value="1"/>
</dbReference>
<dbReference type="AlphaFoldDB" id="A0A150TN06"/>
<keyword evidence="2 6" id="KW-0378">Hydrolase</keyword>
<dbReference type="Proteomes" id="UP000075502">
    <property type="component" value="Unassembled WGS sequence"/>
</dbReference>
<evidence type="ECO:0000256" key="1">
    <source>
        <dbReference type="ARBA" id="ARBA00009865"/>
    </source>
</evidence>
<dbReference type="InterPro" id="IPR041542">
    <property type="entry name" value="GH43_C2"/>
</dbReference>
<protein>
    <submittedName>
        <fullName evidence="8">Beta-xylosidase</fullName>
    </submittedName>
</protein>